<dbReference type="Proteomes" id="UP001140087">
    <property type="component" value="Unassembled WGS sequence"/>
</dbReference>
<gene>
    <name evidence="1" type="ORF">H4R21_002162</name>
</gene>
<protein>
    <submittedName>
        <fullName evidence="1">Uncharacterized protein</fullName>
    </submittedName>
</protein>
<comment type="caution">
    <text evidence="1">The sequence shown here is derived from an EMBL/GenBank/DDBJ whole genome shotgun (WGS) entry which is preliminary data.</text>
</comment>
<proteinExistence type="predicted"/>
<organism evidence="1 2">
    <name type="scientific">Coemansia helicoidea</name>
    <dbReference type="NCBI Taxonomy" id="1286919"/>
    <lineage>
        <taxon>Eukaryota</taxon>
        <taxon>Fungi</taxon>
        <taxon>Fungi incertae sedis</taxon>
        <taxon>Zoopagomycota</taxon>
        <taxon>Kickxellomycotina</taxon>
        <taxon>Kickxellomycetes</taxon>
        <taxon>Kickxellales</taxon>
        <taxon>Kickxellaceae</taxon>
        <taxon>Coemansia</taxon>
    </lineage>
</organism>
<evidence type="ECO:0000313" key="1">
    <source>
        <dbReference type="EMBL" id="KAJ2803109.1"/>
    </source>
</evidence>
<accession>A0ACC1L7Z9</accession>
<sequence>MAVPLLAIGPRTADAGGRTQPPCSTPLLNIDVSRLPYDVVLAVVVQMMADMRSLVEDWHTLLPLLAVCSRWRRICAPKVYSQGFVDGRSLGASGPRSCCYSNLELCASLRYMRHLRSLRFETGPTRATLVYLAQIEARHQRADWSRIRSLTLCQFGHRPQAMLGIDRAMARELSDFITKRMPRISTIEALIVDGHPSKDSIGSRLVSHYAHRLTNITSLVPLVVDNACFTKLTHLQLHLGGTTRLPLAFRDTLRQLTLSNVPHDLRWDQLIDNAGDGHIEFSSLEHLCISYQNSDDDRGGLSEEHRLQPAAPVTLYFPVLEKLQLAWCTFRCQILGSAVLPSKMKRVYVHSTSSVLPRLMSYDKMQIGSLTVDMETGSADDPQLFLESSNQLFGSHSPAKKARMVITELPEAVDIRSVAWTHLSSLTIRFHLGVTQLFALLCQLPHLQELGVLALDLVQLDLKAAQKAAGRFPRETLRSAAIYPADMAYSRKQYLAFLGFFATVHSGLRRLRVSRSAVSYARALRLISGKRHPHLARLRVEWPSRRTPFTPHWLV</sequence>
<evidence type="ECO:0000313" key="2">
    <source>
        <dbReference type="Proteomes" id="UP001140087"/>
    </source>
</evidence>
<keyword evidence="2" id="KW-1185">Reference proteome</keyword>
<dbReference type="EMBL" id="JANBUN010000524">
    <property type="protein sequence ID" value="KAJ2803109.1"/>
    <property type="molecule type" value="Genomic_DNA"/>
</dbReference>
<name>A0ACC1L7Z9_9FUNG</name>
<reference evidence="1" key="1">
    <citation type="submission" date="2022-07" db="EMBL/GenBank/DDBJ databases">
        <title>Phylogenomic reconstructions and comparative analyses of Kickxellomycotina fungi.</title>
        <authorList>
            <person name="Reynolds N.K."/>
            <person name="Stajich J.E."/>
            <person name="Barry K."/>
            <person name="Grigoriev I.V."/>
            <person name="Crous P."/>
            <person name="Smith M.E."/>
        </authorList>
    </citation>
    <scope>NUCLEOTIDE SEQUENCE</scope>
    <source>
        <strain evidence="1">BCRC 34780</strain>
    </source>
</reference>